<evidence type="ECO:0000313" key="1">
    <source>
        <dbReference type="EMBL" id="OJT11710.1"/>
    </source>
</evidence>
<keyword evidence="2" id="KW-1185">Reference proteome</keyword>
<protein>
    <submittedName>
        <fullName evidence="1">Uncharacterized protein</fullName>
    </submittedName>
</protein>
<organism evidence="1 2">
    <name type="scientific">Trametes pubescens</name>
    <name type="common">White-rot fungus</name>
    <dbReference type="NCBI Taxonomy" id="154538"/>
    <lineage>
        <taxon>Eukaryota</taxon>
        <taxon>Fungi</taxon>
        <taxon>Dikarya</taxon>
        <taxon>Basidiomycota</taxon>
        <taxon>Agaricomycotina</taxon>
        <taxon>Agaricomycetes</taxon>
        <taxon>Polyporales</taxon>
        <taxon>Polyporaceae</taxon>
        <taxon>Trametes</taxon>
    </lineage>
</organism>
<comment type="caution">
    <text evidence="1">The sequence shown here is derived from an EMBL/GenBank/DDBJ whole genome shotgun (WGS) entry which is preliminary data.</text>
</comment>
<reference evidence="1 2" key="1">
    <citation type="submission" date="2016-10" db="EMBL/GenBank/DDBJ databases">
        <title>Genome sequence of the basidiomycete white-rot fungus Trametes pubescens.</title>
        <authorList>
            <person name="Makela M.R."/>
            <person name="Granchi Z."/>
            <person name="Peng M."/>
            <person name="De Vries R.P."/>
            <person name="Grigoriev I."/>
            <person name="Riley R."/>
            <person name="Hilden K."/>
        </authorList>
    </citation>
    <scope>NUCLEOTIDE SEQUENCE [LARGE SCALE GENOMIC DNA]</scope>
    <source>
        <strain evidence="1 2">FBCC735</strain>
    </source>
</reference>
<evidence type="ECO:0000313" key="2">
    <source>
        <dbReference type="Proteomes" id="UP000184267"/>
    </source>
</evidence>
<dbReference type="AlphaFoldDB" id="A0A1M2VW28"/>
<gene>
    <name evidence="1" type="ORF">TRAPUB_11772</name>
</gene>
<proteinExistence type="predicted"/>
<accession>A0A1M2VW28</accession>
<dbReference type="Proteomes" id="UP000184267">
    <property type="component" value="Unassembled WGS sequence"/>
</dbReference>
<dbReference type="EMBL" id="MNAD01000587">
    <property type="protein sequence ID" value="OJT11710.1"/>
    <property type="molecule type" value="Genomic_DNA"/>
</dbReference>
<name>A0A1M2VW28_TRAPU</name>
<sequence length="192" mass="21801">MTQVATSITTTVHVSPQPYQHWPYVAEYSHTSVVSHVRPALLRSQGELADRVEFNQTAVLRRLRVRELDGRFVASCKESLVRECAHSVWMLKVLVAATCAVTLKDLENENVLKADSIWCEGTPRRERCGAVDRRITLKTCDLTQDRQHHNPHLTQFTPNFFITQDHDVLSTSVVFYPTGRVKGTGTQTRLSK</sequence>